<reference evidence="1" key="1">
    <citation type="submission" date="2018-05" db="EMBL/GenBank/DDBJ databases">
        <title>Draft genome of Mucuna pruriens seed.</title>
        <authorList>
            <person name="Nnadi N.E."/>
            <person name="Vos R."/>
            <person name="Hasami M.H."/>
            <person name="Devisetty U.K."/>
            <person name="Aguiy J.C."/>
        </authorList>
    </citation>
    <scope>NUCLEOTIDE SEQUENCE [LARGE SCALE GENOMIC DNA]</scope>
    <source>
        <strain evidence="1">JCA_2017</strain>
    </source>
</reference>
<comment type="caution">
    <text evidence="1">The sequence shown here is derived from an EMBL/GenBank/DDBJ whole genome shotgun (WGS) entry which is preliminary data.</text>
</comment>
<organism evidence="1 2">
    <name type="scientific">Mucuna pruriens</name>
    <name type="common">Velvet bean</name>
    <name type="synonym">Dolichos pruriens</name>
    <dbReference type="NCBI Taxonomy" id="157652"/>
    <lineage>
        <taxon>Eukaryota</taxon>
        <taxon>Viridiplantae</taxon>
        <taxon>Streptophyta</taxon>
        <taxon>Embryophyta</taxon>
        <taxon>Tracheophyta</taxon>
        <taxon>Spermatophyta</taxon>
        <taxon>Magnoliopsida</taxon>
        <taxon>eudicotyledons</taxon>
        <taxon>Gunneridae</taxon>
        <taxon>Pentapetalae</taxon>
        <taxon>rosids</taxon>
        <taxon>fabids</taxon>
        <taxon>Fabales</taxon>
        <taxon>Fabaceae</taxon>
        <taxon>Papilionoideae</taxon>
        <taxon>50 kb inversion clade</taxon>
        <taxon>NPAAA clade</taxon>
        <taxon>indigoferoid/millettioid clade</taxon>
        <taxon>Phaseoleae</taxon>
        <taxon>Mucuna</taxon>
    </lineage>
</organism>
<sequence>MSTGVITRAKRHQLGIRGNMGACRKILKDIRLELKGVKEYEDEEDKVEEIVRLKSGKRPTSSST</sequence>
<proteinExistence type="predicted"/>
<evidence type="ECO:0000313" key="2">
    <source>
        <dbReference type="Proteomes" id="UP000257109"/>
    </source>
</evidence>
<protein>
    <submittedName>
        <fullName evidence="1">Uncharacterized protein</fullName>
    </submittedName>
</protein>
<feature type="non-terminal residue" evidence="1">
    <location>
        <position position="1"/>
    </location>
</feature>
<dbReference type="EMBL" id="QJKJ01013789">
    <property type="protein sequence ID" value="RDX65652.1"/>
    <property type="molecule type" value="Genomic_DNA"/>
</dbReference>
<keyword evidence="2" id="KW-1185">Reference proteome</keyword>
<dbReference type="AlphaFoldDB" id="A0A371EHX1"/>
<accession>A0A371EHX1</accession>
<dbReference type="Proteomes" id="UP000257109">
    <property type="component" value="Unassembled WGS sequence"/>
</dbReference>
<name>A0A371EHX1_MUCPR</name>
<evidence type="ECO:0000313" key="1">
    <source>
        <dbReference type="EMBL" id="RDX65652.1"/>
    </source>
</evidence>
<gene>
    <name evidence="1" type="ORF">CR513_55668</name>
</gene>